<proteinExistence type="predicted"/>
<dbReference type="Proteomes" id="UP000006727">
    <property type="component" value="Chromosome 1"/>
</dbReference>
<sequence>MPEARGSHVSCSRLGSLVQHLVQGLDHCCGFGGEPGRAHAKTGSCQTTWTDTHNHHATNLVAPRISEIQGCQRKSKGRLHDQPPLPVRVSLDPVDRMLLKLGVVDRYHGDH</sequence>
<reference evidence="1 3" key="1">
    <citation type="journal article" date="2008" name="Science">
        <title>The Physcomitrella genome reveals evolutionary insights into the conquest of land by plants.</title>
        <authorList>
            <person name="Rensing S."/>
            <person name="Lang D."/>
            <person name="Zimmer A."/>
            <person name="Terry A."/>
            <person name="Salamov A."/>
            <person name="Shapiro H."/>
            <person name="Nishiyama T."/>
            <person name="Perroud P.-F."/>
            <person name="Lindquist E."/>
            <person name="Kamisugi Y."/>
            <person name="Tanahashi T."/>
            <person name="Sakakibara K."/>
            <person name="Fujita T."/>
            <person name="Oishi K."/>
            <person name="Shin-I T."/>
            <person name="Kuroki Y."/>
            <person name="Toyoda A."/>
            <person name="Suzuki Y."/>
            <person name="Hashimoto A."/>
            <person name="Yamaguchi K."/>
            <person name="Sugano A."/>
            <person name="Kohara Y."/>
            <person name="Fujiyama A."/>
            <person name="Anterola A."/>
            <person name="Aoki S."/>
            <person name="Ashton N."/>
            <person name="Barbazuk W.B."/>
            <person name="Barker E."/>
            <person name="Bennetzen J."/>
            <person name="Bezanilla M."/>
            <person name="Blankenship R."/>
            <person name="Cho S.H."/>
            <person name="Dutcher S."/>
            <person name="Estelle M."/>
            <person name="Fawcett J.A."/>
            <person name="Gundlach H."/>
            <person name="Hanada K."/>
            <person name="Heyl A."/>
            <person name="Hicks K.A."/>
            <person name="Hugh J."/>
            <person name="Lohr M."/>
            <person name="Mayer K."/>
            <person name="Melkozernov A."/>
            <person name="Murata T."/>
            <person name="Nelson D."/>
            <person name="Pils B."/>
            <person name="Prigge M."/>
            <person name="Reiss B."/>
            <person name="Renner T."/>
            <person name="Rombauts S."/>
            <person name="Rushton P."/>
            <person name="Sanderfoot A."/>
            <person name="Schween G."/>
            <person name="Shiu S.-H."/>
            <person name="Stueber K."/>
            <person name="Theodoulou F.L."/>
            <person name="Tu H."/>
            <person name="Van de Peer Y."/>
            <person name="Verrier P.J."/>
            <person name="Waters E."/>
            <person name="Wood A."/>
            <person name="Yang L."/>
            <person name="Cove D."/>
            <person name="Cuming A."/>
            <person name="Hasebe M."/>
            <person name="Lucas S."/>
            <person name="Mishler D.B."/>
            <person name="Reski R."/>
            <person name="Grigoriev I."/>
            <person name="Quatrano R.S."/>
            <person name="Boore J.L."/>
        </authorList>
    </citation>
    <scope>NUCLEOTIDE SEQUENCE [LARGE SCALE GENOMIC DNA]</scope>
    <source>
        <strain evidence="2 3">cv. Gransden 2004</strain>
    </source>
</reference>
<reference evidence="1 3" key="2">
    <citation type="journal article" date="2018" name="Plant J.">
        <title>The Physcomitrella patens chromosome-scale assembly reveals moss genome structure and evolution.</title>
        <authorList>
            <person name="Lang D."/>
            <person name="Ullrich K.K."/>
            <person name="Murat F."/>
            <person name="Fuchs J."/>
            <person name="Jenkins J."/>
            <person name="Haas F.B."/>
            <person name="Piednoel M."/>
            <person name="Gundlach H."/>
            <person name="Van Bel M."/>
            <person name="Meyberg R."/>
            <person name="Vives C."/>
            <person name="Morata J."/>
            <person name="Symeonidi A."/>
            <person name="Hiss M."/>
            <person name="Muchero W."/>
            <person name="Kamisugi Y."/>
            <person name="Saleh O."/>
            <person name="Blanc G."/>
            <person name="Decker E.L."/>
            <person name="van Gessel N."/>
            <person name="Grimwood J."/>
            <person name="Hayes R.D."/>
            <person name="Graham S.W."/>
            <person name="Gunter L.E."/>
            <person name="McDaniel S.F."/>
            <person name="Hoernstein S.N.W."/>
            <person name="Larsson A."/>
            <person name="Li F.W."/>
            <person name="Perroud P.F."/>
            <person name="Phillips J."/>
            <person name="Ranjan P."/>
            <person name="Rokshar D.S."/>
            <person name="Rothfels C.J."/>
            <person name="Schneider L."/>
            <person name="Shu S."/>
            <person name="Stevenson D.W."/>
            <person name="Thummler F."/>
            <person name="Tillich M."/>
            <person name="Villarreal Aguilar J.C."/>
            <person name="Widiez T."/>
            <person name="Wong G.K."/>
            <person name="Wymore A."/>
            <person name="Zhang Y."/>
            <person name="Zimmer A.D."/>
            <person name="Quatrano R.S."/>
            <person name="Mayer K.F.X."/>
            <person name="Goodstein D."/>
            <person name="Casacuberta J.M."/>
            <person name="Vandepoele K."/>
            <person name="Reski R."/>
            <person name="Cuming A.C."/>
            <person name="Tuskan G.A."/>
            <person name="Maumus F."/>
            <person name="Salse J."/>
            <person name="Schmutz J."/>
            <person name="Rensing S.A."/>
        </authorList>
    </citation>
    <scope>NUCLEOTIDE SEQUENCE [LARGE SCALE GENOMIC DNA]</scope>
    <source>
        <strain evidence="2 3">cv. Gransden 2004</strain>
    </source>
</reference>
<keyword evidence="3" id="KW-1185">Reference proteome</keyword>
<protein>
    <submittedName>
        <fullName evidence="1 2">Uncharacterized protein</fullName>
    </submittedName>
</protein>
<organism evidence="1">
    <name type="scientific">Physcomitrium patens</name>
    <name type="common">Spreading-leaved earth moss</name>
    <name type="synonym">Physcomitrella patens</name>
    <dbReference type="NCBI Taxonomy" id="3218"/>
    <lineage>
        <taxon>Eukaryota</taxon>
        <taxon>Viridiplantae</taxon>
        <taxon>Streptophyta</taxon>
        <taxon>Embryophyta</taxon>
        <taxon>Bryophyta</taxon>
        <taxon>Bryophytina</taxon>
        <taxon>Bryopsida</taxon>
        <taxon>Funariidae</taxon>
        <taxon>Funariales</taxon>
        <taxon>Funariaceae</taxon>
        <taxon>Physcomitrium</taxon>
    </lineage>
</organism>
<reference evidence="2" key="3">
    <citation type="submission" date="2020-12" db="UniProtKB">
        <authorList>
            <consortium name="EnsemblPlants"/>
        </authorList>
    </citation>
    <scope>IDENTIFICATION</scope>
</reference>
<evidence type="ECO:0000313" key="1">
    <source>
        <dbReference type="EMBL" id="PNR63253.1"/>
    </source>
</evidence>
<evidence type="ECO:0000313" key="2">
    <source>
        <dbReference type="EnsemblPlants" id="PAC:32967104.CDS.1"/>
    </source>
</evidence>
<evidence type="ECO:0000313" key="3">
    <source>
        <dbReference type="Proteomes" id="UP000006727"/>
    </source>
</evidence>
<dbReference type="Gramene" id="Pp3c1_36140V3.1">
    <property type="protein sequence ID" value="PAC:32967104.CDS.1"/>
    <property type="gene ID" value="Pp3c1_36140"/>
</dbReference>
<accession>A0A2K1LB58</accession>
<name>A0A2K1LB58_PHYPA</name>
<dbReference type="AlphaFoldDB" id="A0A2K1LB58"/>
<dbReference type="PaxDb" id="3218-PP1S28_142V6.1"/>
<dbReference type="EnsemblPlants" id="Pp3c1_36140V3.1">
    <property type="protein sequence ID" value="PAC:32967104.CDS.1"/>
    <property type="gene ID" value="Pp3c1_36140"/>
</dbReference>
<gene>
    <name evidence="1" type="ORF">PHYPA_001678</name>
</gene>
<dbReference type="InParanoid" id="A0A2K1LB58"/>
<dbReference type="EMBL" id="ABEU02000001">
    <property type="protein sequence ID" value="PNR63253.1"/>
    <property type="molecule type" value="Genomic_DNA"/>
</dbReference>